<proteinExistence type="predicted"/>
<accession>A0A3R1AJR3</accession>
<dbReference type="NCBIfam" id="TIGR04111">
    <property type="entry name" value="BcepMu_gp16"/>
    <property type="match status" value="1"/>
</dbReference>
<evidence type="ECO:0000313" key="1">
    <source>
        <dbReference type="EMBL" id="MML55216.1"/>
    </source>
</evidence>
<reference evidence="1" key="1">
    <citation type="submission" date="2018-09" db="EMBL/GenBank/DDBJ databases">
        <authorList>
            <person name="Ashton P.M."/>
            <person name="Dallman T."/>
            <person name="Nair S."/>
            <person name="De Pinna E."/>
            <person name="Peters T."/>
            <person name="Grant K."/>
        </authorList>
    </citation>
    <scope>NUCLEOTIDE SEQUENCE [LARGE SCALE GENOMIC DNA]</scope>
    <source>
        <strain evidence="1">598938</strain>
    </source>
</reference>
<gene>
    <name evidence="1" type="ORF">D7N80_18295</name>
</gene>
<dbReference type="AlphaFoldDB" id="A0A3R1AJR3"/>
<organism evidence="1">
    <name type="scientific">Salmonella enterica I</name>
    <dbReference type="NCBI Taxonomy" id="59201"/>
    <lineage>
        <taxon>Bacteria</taxon>
        <taxon>Pseudomonadati</taxon>
        <taxon>Pseudomonadota</taxon>
        <taxon>Gammaproteobacteria</taxon>
        <taxon>Enterobacterales</taxon>
        <taxon>Enterobacteriaceae</taxon>
        <taxon>Salmonella</taxon>
    </lineage>
</organism>
<protein>
    <submittedName>
        <fullName evidence="1">DNA-binding protein</fullName>
    </submittedName>
</protein>
<dbReference type="EMBL" id="RVVJ01000023">
    <property type="protein sequence ID" value="MML55216.1"/>
    <property type="molecule type" value="Genomic_DNA"/>
</dbReference>
<dbReference type="GO" id="GO:0003677">
    <property type="term" value="F:DNA binding"/>
    <property type="evidence" value="ECO:0007669"/>
    <property type="project" value="UniProtKB-KW"/>
</dbReference>
<keyword evidence="1" id="KW-0238">DNA-binding</keyword>
<name>A0A3R1AJR3_SALET</name>
<dbReference type="Proteomes" id="UP000885348">
    <property type="component" value="Unassembled WGS sequence"/>
</dbReference>
<comment type="caution">
    <text evidence="1">The sequence shown here is derived from an EMBL/GenBank/DDBJ whole genome shotgun (WGS) entry which is preliminary data.</text>
</comment>
<dbReference type="InterPro" id="IPR026365">
    <property type="entry name" value="BcepMu_gp16"/>
</dbReference>
<sequence length="67" mass="7599">MKQLKTTSEVRADFERHGITISSWARLHNLPRQIVHDVLHGRCKGRRGMSHKAAVLLGLKDGVINEE</sequence>